<dbReference type="PRINTS" id="PR00081">
    <property type="entry name" value="GDHRDH"/>
</dbReference>
<keyword evidence="2" id="KW-0560">Oxidoreductase</keyword>
<dbReference type="RefSeq" id="WP_153758176.1">
    <property type="nucleotide sequence ID" value="NZ_CP045851.1"/>
</dbReference>
<dbReference type="Pfam" id="PF00106">
    <property type="entry name" value="adh_short"/>
    <property type="match status" value="1"/>
</dbReference>
<comment type="similarity">
    <text evidence="1 3">Belongs to the short-chain dehydrogenases/reductases (SDR) family.</text>
</comment>
<dbReference type="InterPro" id="IPR020904">
    <property type="entry name" value="Sc_DH/Rdtase_CS"/>
</dbReference>
<dbReference type="CDD" id="cd05233">
    <property type="entry name" value="SDR_c"/>
    <property type="match status" value="1"/>
</dbReference>
<dbReference type="NCBIfam" id="NF004843">
    <property type="entry name" value="PRK06194.1"/>
    <property type="match status" value="1"/>
</dbReference>
<dbReference type="SUPFAM" id="SSF51735">
    <property type="entry name" value="NAD(P)-binding Rossmann-fold domains"/>
    <property type="match status" value="1"/>
</dbReference>
<dbReference type="Gene3D" id="3.40.50.720">
    <property type="entry name" value="NAD(P)-binding Rossmann-like Domain"/>
    <property type="match status" value="1"/>
</dbReference>
<evidence type="ECO:0000256" key="1">
    <source>
        <dbReference type="ARBA" id="ARBA00006484"/>
    </source>
</evidence>
<accession>A0A5Q2RJP7</accession>
<dbReference type="Proteomes" id="UP000334019">
    <property type="component" value="Chromosome"/>
</dbReference>
<dbReference type="EMBL" id="CP045851">
    <property type="protein sequence ID" value="QGG94070.1"/>
    <property type="molecule type" value="Genomic_DNA"/>
</dbReference>
<dbReference type="GO" id="GO:0016491">
    <property type="term" value="F:oxidoreductase activity"/>
    <property type="evidence" value="ECO:0007669"/>
    <property type="project" value="UniProtKB-KW"/>
</dbReference>
<dbReference type="InterPro" id="IPR002347">
    <property type="entry name" value="SDR_fam"/>
</dbReference>
<evidence type="ECO:0000313" key="5">
    <source>
        <dbReference type="Proteomes" id="UP000334019"/>
    </source>
</evidence>
<proteinExistence type="inferred from homology"/>
<name>A0A5Q2RJP7_9ACTN</name>
<dbReference type="AlphaFoldDB" id="A0A5Q2RJP7"/>
<sequence length="288" mass="29990">MDQLEGKVAVVTGGGSGIGRAVATQLADAGMHVVVADVQEDALDATVAALVGAGHRAIGVRTDVSDGESVQALADAAIAEFGAVHVVHNNAGVGVGGPIWTHTERDWEWVLGVNLWGVIHGIRVFVPIMLEQGGPAHVVNTASMAGLISVPYLGAYNVSKHGVVTLSETLHRDLRLAGSEIGVSVLCPGLVATNIFESQRNRPADLTDDGRATGLSALLEGAGESRATEDAIGSFGQVLSPDEVGAVVVDAVRTDRFYVLTHPDTTRTLVRTRLDDVVEARHPSPLRA</sequence>
<dbReference type="PANTHER" id="PTHR43391">
    <property type="entry name" value="RETINOL DEHYDROGENASE-RELATED"/>
    <property type="match status" value="1"/>
</dbReference>
<dbReference type="FunFam" id="3.40.50.720:FF:000084">
    <property type="entry name" value="Short-chain dehydrogenase reductase"/>
    <property type="match status" value="1"/>
</dbReference>
<evidence type="ECO:0000256" key="2">
    <source>
        <dbReference type="ARBA" id="ARBA00023002"/>
    </source>
</evidence>
<dbReference type="KEGG" id="atq:GH723_02535"/>
<gene>
    <name evidence="4" type="ORF">GH723_02535</name>
</gene>
<dbReference type="PROSITE" id="PS00061">
    <property type="entry name" value="ADH_SHORT"/>
    <property type="match status" value="1"/>
</dbReference>
<dbReference type="PANTHER" id="PTHR43391:SF12">
    <property type="entry name" value="OXIDOREDUCTASE EPHD-RELATED"/>
    <property type="match status" value="1"/>
</dbReference>
<dbReference type="InterPro" id="IPR036291">
    <property type="entry name" value="NAD(P)-bd_dom_sf"/>
</dbReference>
<evidence type="ECO:0000256" key="3">
    <source>
        <dbReference type="RuleBase" id="RU000363"/>
    </source>
</evidence>
<keyword evidence="5" id="KW-1185">Reference proteome</keyword>
<organism evidence="4 5">
    <name type="scientific">Actinomarinicola tropica</name>
    <dbReference type="NCBI Taxonomy" id="2789776"/>
    <lineage>
        <taxon>Bacteria</taxon>
        <taxon>Bacillati</taxon>
        <taxon>Actinomycetota</taxon>
        <taxon>Acidimicrobiia</taxon>
        <taxon>Acidimicrobiales</taxon>
        <taxon>Iamiaceae</taxon>
        <taxon>Actinomarinicola</taxon>
    </lineage>
</organism>
<dbReference type="PRINTS" id="PR00080">
    <property type="entry name" value="SDRFAMILY"/>
</dbReference>
<reference evidence="4 5" key="1">
    <citation type="submission" date="2019-11" db="EMBL/GenBank/DDBJ databases">
        <authorList>
            <person name="He Y."/>
        </authorList>
    </citation>
    <scope>NUCLEOTIDE SEQUENCE [LARGE SCALE GENOMIC DNA]</scope>
    <source>
        <strain evidence="4 5">SCSIO 58843</strain>
    </source>
</reference>
<evidence type="ECO:0000313" key="4">
    <source>
        <dbReference type="EMBL" id="QGG94070.1"/>
    </source>
</evidence>
<protein>
    <submittedName>
        <fullName evidence="4">SDR family NAD(P)-dependent oxidoreductase</fullName>
    </submittedName>
</protein>